<reference evidence="2" key="1">
    <citation type="submission" date="2019-08" db="EMBL/GenBank/DDBJ databases">
        <authorList>
            <person name="Kucharzyk K."/>
            <person name="Murdoch R.W."/>
            <person name="Higgins S."/>
            <person name="Loffler F."/>
        </authorList>
    </citation>
    <scope>NUCLEOTIDE SEQUENCE</scope>
</reference>
<evidence type="ECO:0000313" key="2">
    <source>
        <dbReference type="EMBL" id="MPL81086.1"/>
    </source>
</evidence>
<dbReference type="AlphaFoldDB" id="A0A644UPS9"/>
<feature type="domain" description="DUF4301" evidence="1">
    <location>
        <begin position="4"/>
        <end position="513"/>
    </location>
</feature>
<sequence length="515" mass="58957">MNLTQSDIEQIEAHGLSVDDVQTQFMNFITGFPFVQLSEAATIGNGIQKLNDKEIEEAIQYFQNNKDKHSLLKFVPSSGAATRMFKDLYEFSALYMGLQYTLKEFPEAKKTIENLKKFAFFDELKQKFETHSVSLDEYLERGDYPSIVNYILTEIGLNYGKLPKALILFHKYPEDKERKCRYAIEEHFVEAANYCTQESKEVNIHFTISVEHKEEFQRVLKEIQPYYEKLFDVKYNISFSFQKQSTDTIALNQDNTIAYDKDGKIIFRPSGHGALIENLNDIKGDIIFIKNIDNVAHDRFKNSTYKYKNLIAGILLQTQEKVFSSLKALEKGKLTSQELVDIIELTNKLGIGLSKEETSENKSEDILKQVFNKLNRPIRVCAMVKNVGEPGGGPFWIENNGVKSLQIIEKAQVDLLDESQKGIFSKATHFNPVDIVCGVKDYKGNNFNLTNYVDKTTGFISTKSNEGELIKAQELPGLWNGAMADWITIFVEVPLETFTPVKTINDLLREEHQEK</sequence>
<accession>A0A644UPS9</accession>
<dbReference type="InterPro" id="IPR029044">
    <property type="entry name" value="Nucleotide-diphossugar_trans"/>
</dbReference>
<protein>
    <recommendedName>
        <fullName evidence="1">DUF4301 domain-containing protein</fullName>
    </recommendedName>
</protein>
<gene>
    <name evidence="2" type="ORF">SDC9_26995</name>
</gene>
<proteinExistence type="predicted"/>
<evidence type="ECO:0000259" key="1">
    <source>
        <dbReference type="Pfam" id="PF14134"/>
    </source>
</evidence>
<dbReference type="SUPFAM" id="SSF53448">
    <property type="entry name" value="Nucleotide-diphospho-sugar transferases"/>
    <property type="match status" value="1"/>
</dbReference>
<dbReference type="InterPro" id="IPR025393">
    <property type="entry name" value="DUF4301"/>
</dbReference>
<comment type="caution">
    <text evidence="2">The sequence shown here is derived from an EMBL/GenBank/DDBJ whole genome shotgun (WGS) entry which is preliminary data.</text>
</comment>
<dbReference type="EMBL" id="VSSQ01000145">
    <property type="protein sequence ID" value="MPL81086.1"/>
    <property type="molecule type" value="Genomic_DNA"/>
</dbReference>
<name>A0A644UPS9_9ZZZZ</name>
<dbReference type="Pfam" id="PF14134">
    <property type="entry name" value="DUF4301"/>
    <property type="match status" value="1"/>
</dbReference>
<organism evidence="2">
    <name type="scientific">bioreactor metagenome</name>
    <dbReference type="NCBI Taxonomy" id="1076179"/>
    <lineage>
        <taxon>unclassified sequences</taxon>
        <taxon>metagenomes</taxon>
        <taxon>ecological metagenomes</taxon>
    </lineage>
</organism>